<dbReference type="Proteomes" id="UP001219525">
    <property type="component" value="Unassembled WGS sequence"/>
</dbReference>
<feature type="compositionally biased region" description="Acidic residues" evidence="1">
    <location>
        <begin position="110"/>
        <end position="121"/>
    </location>
</feature>
<dbReference type="SMART" id="SM01406">
    <property type="entry name" value="PAPA-1"/>
    <property type="match status" value="1"/>
</dbReference>
<feature type="compositionally biased region" description="Acidic residues" evidence="1">
    <location>
        <begin position="42"/>
        <end position="67"/>
    </location>
</feature>
<keyword evidence="4" id="KW-1185">Reference proteome</keyword>
<evidence type="ECO:0000259" key="2">
    <source>
        <dbReference type="SMART" id="SM01406"/>
    </source>
</evidence>
<dbReference type="InterPro" id="IPR006880">
    <property type="entry name" value="INO80B_C"/>
</dbReference>
<dbReference type="InterPro" id="IPR029523">
    <property type="entry name" value="INO80B/Ies2"/>
</dbReference>
<feature type="compositionally biased region" description="Basic and acidic residues" evidence="1">
    <location>
        <begin position="10"/>
        <end position="24"/>
    </location>
</feature>
<dbReference type="EMBL" id="JARJCW010000032">
    <property type="protein sequence ID" value="KAJ7208858.1"/>
    <property type="molecule type" value="Genomic_DNA"/>
</dbReference>
<gene>
    <name evidence="3" type="ORF">GGX14DRAFT_697922</name>
</gene>
<evidence type="ECO:0000256" key="1">
    <source>
        <dbReference type="SAM" id="MobiDB-lite"/>
    </source>
</evidence>
<dbReference type="Pfam" id="PF04795">
    <property type="entry name" value="PAPA-1"/>
    <property type="match status" value="1"/>
</dbReference>
<evidence type="ECO:0000313" key="4">
    <source>
        <dbReference type="Proteomes" id="UP001219525"/>
    </source>
</evidence>
<dbReference type="GO" id="GO:0031011">
    <property type="term" value="C:Ino80 complex"/>
    <property type="evidence" value="ECO:0007669"/>
    <property type="project" value="InterPro"/>
</dbReference>
<feature type="compositionally biased region" description="Polar residues" evidence="1">
    <location>
        <begin position="70"/>
        <end position="81"/>
    </location>
</feature>
<name>A0AAD6VC72_9AGAR</name>
<organism evidence="3 4">
    <name type="scientific">Mycena pura</name>
    <dbReference type="NCBI Taxonomy" id="153505"/>
    <lineage>
        <taxon>Eukaryota</taxon>
        <taxon>Fungi</taxon>
        <taxon>Dikarya</taxon>
        <taxon>Basidiomycota</taxon>
        <taxon>Agaricomycotina</taxon>
        <taxon>Agaricomycetes</taxon>
        <taxon>Agaricomycetidae</taxon>
        <taxon>Agaricales</taxon>
        <taxon>Marasmiineae</taxon>
        <taxon>Mycenaceae</taxon>
        <taxon>Mycena</taxon>
    </lineage>
</organism>
<dbReference type="PANTHER" id="PTHR21561">
    <property type="entry name" value="INO80 COMPLEX SUBUNIT B"/>
    <property type="match status" value="1"/>
</dbReference>
<feature type="domain" description="INO80 complex subunit B-like conserved region" evidence="2">
    <location>
        <begin position="167"/>
        <end position="278"/>
    </location>
</feature>
<sequence>MPRSMTKAKTGPERMVVDEERQSADEQIEVDVLHEPGGSESEASEAAEGEAIEELEEYELEDDDDELQDSRTPSVAPTSARSPLKIKFKVRPGAAARPKRTRAAVQVESQDSEESESEDEMPQNVRLTKRQVALAKARKGIIASESSADEEEAPPNKRRRAALDPTTLALRKEESTLKRRNVSQKKLQNEKAETINRLLKKQSRTRNKRGSALATATTTPAEVPTPSGAPSEGMLSGSGSVGDGAEAAVDAAALAAPPAMFRWISTSRGPLTGCADAAAAPAMHLAFAVPRAFAVPPPPPPPVRDVSPAVCGVAGCSKHRRYRLVGGEWGTGACGMAHLKLLQGRCQ</sequence>
<accession>A0AAD6VC72</accession>
<dbReference type="AlphaFoldDB" id="A0AAD6VC72"/>
<reference evidence="3" key="1">
    <citation type="submission" date="2023-03" db="EMBL/GenBank/DDBJ databases">
        <title>Massive genome expansion in bonnet fungi (Mycena s.s.) driven by repeated elements and novel gene families across ecological guilds.</title>
        <authorList>
            <consortium name="Lawrence Berkeley National Laboratory"/>
            <person name="Harder C.B."/>
            <person name="Miyauchi S."/>
            <person name="Viragh M."/>
            <person name="Kuo A."/>
            <person name="Thoen E."/>
            <person name="Andreopoulos B."/>
            <person name="Lu D."/>
            <person name="Skrede I."/>
            <person name="Drula E."/>
            <person name="Henrissat B."/>
            <person name="Morin E."/>
            <person name="Kohler A."/>
            <person name="Barry K."/>
            <person name="LaButti K."/>
            <person name="Morin E."/>
            <person name="Salamov A."/>
            <person name="Lipzen A."/>
            <person name="Mereny Z."/>
            <person name="Hegedus B."/>
            <person name="Baldrian P."/>
            <person name="Stursova M."/>
            <person name="Weitz H."/>
            <person name="Taylor A."/>
            <person name="Grigoriev I.V."/>
            <person name="Nagy L.G."/>
            <person name="Martin F."/>
            <person name="Kauserud H."/>
        </authorList>
    </citation>
    <scope>NUCLEOTIDE SEQUENCE</scope>
    <source>
        <strain evidence="3">9144</strain>
    </source>
</reference>
<protein>
    <recommendedName>
        <fullName evidence="2">INO80 complex subunit B-like conserved region domain-containing protein</fullName>
    </recommendedName>
</protein>
<proteinExistence type="predicted"/>
<dbReference type="GO" id="GO:0006338">
    <property type="term" value="P:chromatin remodeling"/>
    <property type="evidence" value="ECO:0007669"/>
    <property type="project" value="InterPro"/>
</dbReference>
<feature type="compositionally biased region" description="Low complexity" evidence="1">
    <location>
        <begin position="214"/>
        <end position="226"/>
    </location>
</feature>
<comment type="caution">
    <text evidence="3">The sequence shown here is derived from an EMBL/GenBank/DDBJ whole genome shotgun (WGS) entry which is preliminary data.</text>
</comment>
<feature type="region of interest" description="Disordered" evidence="1">
    <location>
        <begin position="1"/>
        <end position="241"/>
    </location>
</feature>
<dbReference type="PANTHER" id="PTHR21561:SF12">
    <property type="entry name" value="INO80 COMPLEX SUBUNIT B"/>
    <property type="match status" value="1"/>
</dbReference>
<evidence type="ECO:0000313" key="3">
    <source>
        <dbReference type="EMBL" id="KAJ7208858.1"/>
    </source>
</evidence>
<feature type="compositionally biased region" description="Basic residues" evidence="1">
    <location>
        <begin position="198"/>
        <end position="209"/>
    </location>
</feature>